<accession>A0ABT5BWF8</accession>
<dbReference type="Pfam" id="PF04986">
    <property type="entry name" value="Y2_Tnp"/>
    <property type="match status" value="1"/>
</dbReference>
<evidence type="ECO:0000313" key="2">
    <source>
        <dbReference type="EMBL" id="MDC0677738.1"/>
    </source>
</evidence>
<organism evidence="2 3">
    <name type="scientific">Sorangium atrum</name>
    <dbReference type="NCBI Taxonomy" id="2995308"/>
    <lineage>
        <taxon>Bacteria</taxon>
        <taxon>Pseudomonadati</taxon>
        <taxon>Myxococcota</taxon>
        <taxon>Polyangia</taxon>
        <taxon>Polyangiales</taxon>
        <taxon>Polyangiaceae</taxon>
        <taxon>Sorangium</taxon>
    </lineage>
</organism>
<comment type="caution">
    <text evidence="2">The sequence shown here is derived from an EMBL/GenBank/DDBJ whole genome shotgun (WGS) entry which is preliminary data.</text>
</comment>
<sequence length="122" mass="13534">MSLPFELRALAAKRSDVLAAMERIFAEEIARVTTRLASIAGARTGSVGFPQRFGSSLNVHVHFHTLAIDGVFEKTAAGNRRRFREDRHGRALPRCAAAFKRATLLRGVRRVRRALRGAHRSG</sequence>
<evidence type="ECO:0000259" key="1">
    <source>
        <dbReference type="Pfam" id="PF04986"/>
    </source>
</evidence>
<keyword evidence="3" id="KW-1185">Reference proteome</keyword>
<name>A0ABT5BWF8_9BACT</name>
<dbReference type="Proteomes" id="UP001217485">
    <property type="component" value="Unassembled WGS sequence"/>
</dbReference>
<reference evidence="2 3" key="1">
    <citation type="submission" date="2023-01" db="EMBL/GenBank/DDBJ databases">
        <title>Minimal conservation of predation-associated metabolite biosynthetic gene clusters underscores biosynthetic potential of Myxococcota including descriptions for ten novel species: Archangium lansinium sp. nov., Myxococcus landrumus sp. nov., Nannocystis bai.</title>
        <authorList>
            <person name="Ahearne A."/>
            <person name="Stevens C."/>
            <person name="Dowd S."/>
        </authorList>
    </citation>
    <scope>NUCLEOTIDE SEQUENCE [LARGE SCALE GENOMIC DNA]</scope>
    <source>
        <strain evidence="2 3">WIWO2</strain>
    </source>
</reference>
<dbReference type="InterPro" id="IPR007069">
    <property type="entry name" value="Transposase_32"/>
</dbReference>
<protein>
    <submittedName>
        <fullName evidence="2">Transposase</fullName>
    </submittedName>
</protein>
<dbReference type="RefSeq" id="WP_272094491.1">
    <property type="nucleotide sequence ID" value="NZ_JAQNDK010000001.1"/>
</dbReference>
<feature type="domain" description="Transposase IS801/IS1294" evidence="1">
    <location>
        <begin position="45"/>
        <end position="79"/>
    </location>
</feature>
<proteinExistence type="predicted"/>
<gene>
    <name evidence="2" type="ORF">POL72_08275</name>
</gene>
<evidence type="ECO:0000313" key="3">
    <source>
        <dbReference type="Proteomes" id="UP001217485"/>
    </source>
</evidence>
<dbReference type="EMBL" id="JAQNDK010000001">
    <property type="protein sequence ID" value="MDC0677738.1"/>
    <property type="molecule type" value="Genomic_DNA"/>
</dbReference>